<dbReference type="PROSITE" id="PS50949">
    <property type="entry name" value="HTH_GNTR"/>
    <property type="match status" value="1"/>
</dbReference>
<evidence type="ECO:0000313" key="6">
    <source>
        <dbReference type="Proteomes" id="UP000186002"/>
    </source>
</evidence>
<dbReference type="Pfam" id="PF07729">
    <property type="entry name" value="FCD"/>
    <property type="match status" value="1"/>
</dbReference>
<dbReference type="SMART" id="SM00345">
    <property type="entry name" value="HTH_GNTR"/>
    <property type="match status" value="1"/>
</dbReference>
<evidence type="ECO:0000256" key="3">
    <source>
        <dbReference type="ARBA" id="ARBA00023163"/>
    </source>
</evidence>
<accession>A0A1M7NZX2</accession>
<dbReference type="InterPro" id="IPR036388">
    <property type="entry name" value="WH-like_DNA-bd_sf"/>
</dbReference>
<dbReference type="InterPro" id="IPR000524">
    <property type="entry name" value="Tscrpt_reg_HTH_GntR"/>
</dbReference>
<protein>
    <submittedName>
        <fullName evidence="5">DNA-binding transcriptional regulator, GntR family</fullName>
    </submittedName>
</protein>
<dbReference type="Proteomes" id="UP000186002">
    <property type="component" value="Unassembled WGS sequence"/>
</dbReference>
<dbReference type="RefSeq" id="WP_073015176.1">
    <property type="nucleotide sequence ID" value="NZ_FRBW01000005.1"/>
</dbReference>
<dbReference type="Gene3D" id="1.20.120.530">
    <property type="entry name" value="GntR ligand-binding domain-like"/>
    <property type="match status" value="1"/>
</dbReference>
<dbReference type="SUPFAM" id="SSF48008">
    <property type="entry name" value="GntR ligand-binding domain-like"/>
    <property type="match status" value="1"/>
</dbReference>
<dbReference type="Gene3D" id="1.10.10.10">
    <property type="entry name" value="Winged helix-like DNA-binding domain superfamily/Winged helix DNA-binding domain"/>
    <property type="match status" value="1"/>
</dbReference>
<reference evidence="5 6" key="1">
    <citation type="submission" date="2016-11" db="EMBL/GenBank/DDBJ databases">
        <authorList>
            <person name="Jaros S."/>
            <person name="Januszkiewicz K."/>
            <person name="Wedrychowicz H."/>
        </authorList>
    </citation>
    <scope>NUCLEOTIDE SEQUENCE [LARGE SCALE GENOMIC DNA]</scope>
    <source>
        <strain evidence="5 6">DSM 22153</strain>
    </source>
</reference>
<dbReference type="PANTHER" id="PTHR43537">
    <property type="entry name" value="TRANSCRIPTIONAL REGULATOR, GNTR FAMILY"/>
    <property type="match status" value="1"/>
</dbReference>
<gene>
    <name evidence="5" type="ORF">SAMN05444272_4074</name>
</gene>
<keyword evidence="1" id="KW-0805">Transcription regulation</keyword>
<dbReference type="PRINTS" id="PR00035">
    <property type="entry name" value="HTHGNTR"/>
</dbReference>
<sequence length="232" mass="25527">MTGTIQARLDPKMAAGPQLAQIIRHLIVSNELEPGARLSESEIAARYEVSRQPVREAFIKLAEEGLVEVRPQRGTFVCKINLSTVLDARFVREAVEADIVKLCAEASSSELVKELRSQLALQLRLCADNPANFVELDDLFHRTLAEGAGRPNAWRVIDGMKSQLDRVRRLTTARLAIDHLVTQHTAVVDAIETGSPEAAEAAMRAHLKMILSDLPAIQAACPQFFETQTNPA</sequence>
<evidence type="ECO:0000313" key="5">
    <source>
        <dbReference type="EMBL" id="SHN09713.1"/>
    </source>
</evidence>
<dbReference type="GO" id="GO:0003700">
    <property type="term" value="F:DNA-binding transcription factor activity"/>
    <property type="evidence" value="ECO:0007669"/>
    <property type="project" value="InterPro"/>
</dbReference>
<dbReference type="CDD" id="cd07377">
    <property type="entry name" value="WHTH_GntR"/>
    <property type="match status" value="1"/>
</dbReference>
<evidence type="ECO:0000259" key="4">
    <source>
        <dbReference type="PROSITE" id="PS50949"/>
    </source>
</evidence>
<keyword evidence="2 5" id="KW-0238">DNA-binding</keyword>
<evidence type="ECO:0000256" key="2">
    <source>
        <dbReference type="ARBA" id="ARBA00023125"/>
    </source>
</evidence>
<dbReference type="STRING" id="735517.SAMN05444272_4074"/>
<proteinExistence type="predicted"/>
<dbReference type="InterPro" id="IPR008920">
    <property type="entry name" value="TF_FadR/GntR_C"/>
</dbReference>
<dbReference type="InterPro" id="IPR011711">
    <property type="entry name" value="GntR_C"/>
</dbReference>
<keyword evidence="3" id="KW-0804">Transcription</keyword>
<dbReference type="EMBL" id="FRBW01000005">
    <property type="protein sequence ID" value="SHN09713.1"/>
    <property type="molecule type" value="Genomic_DNA"/>
</dbReference>
<dbReference type="SUPFAM" id="SSF46785">
    <property type="entry name" value="Winged helix' DNA-binding domain"/>
    <property type="match status" value="1"/>
</dbReference>
<keyword evidence="6" id="KW-1185">Reference proteome</keyword>
<dbReference type="Pfam" id="PF00392">
    <property type="entry name" value="GntR"/>
    <property type="match status" value="1"/>
</dbReference>
<dbReference type="SMART" id="SM00895">
    <property type="entry name" value="FCD"/>
    <property type="match status" value="1"/>
</dbReference>
<dbReference type="OrthoDB" id="9788098at2"/>
<name>A0A1M7NZX2_9HYPH</name>
<dbReference type="PANTHER" id="PTHR43537:SF6">
    <property type="entry name" value="HTH-TYPE TRANSCRIPTIONAL REPRESSOR RSPR"/>
    <property type="match status" value="1"/>
</dbReference>
<evidence type="ECO:0000256" key="1">
    <source>
        <dbReference type="ARBA" id="ARBA00023015"/>
    </source>
</evidence>
<feature type="domain" description="HTH gntR-type" evidence="4">
    <location>
        <begin position="13"/>
        <end position="80"/>
    </location>
</feature>
<organism evidence="5 6">
    <name type="scientific">Roseibium suaedae</name>
    <dbReference type="NCBI Taxonomy" id="735517"/>
    <lineage>
        <taxon>Bacteria</taxon>
        <taxon>Pseudomonadati</taxon>
        <taxon>Pseudomonadota</taxon>
        <taxon>Alphaproteobacteria</taxon>
        <taxon>Hyphomicrobiales</taxon>
        <taxon>Stappiaceae</taxon>
        <taxon>Roseibium</taxon>
    </lineage>
</organism>
<dbReference type="InterPro" id="IPR036390">
    <property type="entry name" value="WH_DNA-bd_sf"/>
</dbReference>
<dbReference type="GO" id="GO:0003677">
    <property type="term" value="F:DNA binding"/>
    <property type="evidence" value="ECO:0007669"/>
    <property type="project" value="UniProtKB-KW"/>
</dbReference>
<dbReference type="AlphaFoldDB" id="A0A1M7NZX2"/>